<dbReference type="PANTHER" id="PTHR25462:SF296">
    <property type="entry name" value="MEIOTIC P26, ISOFORM F"/>
    <property type="match status" value="1"/>
</dbReference>
<accession>A0A8B8BNI5</accession>
<keyword evidence="1" id="KW-0863">Zinc-finger</keyword>
<proteinExistence type="predicted"/>
<dbReference type="AlphaFoldDB" id="A0A8B8BNI5"/>
<reference evidence="4" key="1">
    <citation type="submission" date="2025-08" db="UniProtKB">
        <authorList>
            <consortium name="RefSeq"/>
        </authorList>
    </citation>
    <scope>IDENTIFICATION</scope>
    <source>
        <tissue evidence="4">Whole sample</tissue>
    </source>
</reference>
<dbReference type="PANTHER" id="PTHR25462">
    <property type="entry name" value="BONUS, ISOFORM C-RELATED"/>
    <property type="match status" value="1"/>
</dbReference>
<dbReference type="GO" id="GO:0061630">
    <property type="term" value="F:ubiquitin protein ligase activity"/>
    <property type="evidence" value="ECO:0007669"/>
    <property type="project" value="TreeGrafter"/>
</dbReference>
<dbReference type="SUPFAM" id="SSF57845">
    <property type="entry name" value="B-box zinc-binding domain"/>
    <property type="match status" value="1"/>
</dbReference>
<gene>
    <name evidence="4" type="primary">LOC111111971</name>
</gene>
<dbReference type="PROSITE" id="PS50119">
    <property type="entry name" value="ZF_BBOX"/>
    <property type="match status" value="2"/>
</dbReference>
<dbReference type="Gene3D" id="3.30.160.60">
    <property type="entry name" value="Classic Zinc Finger"/>
    <property type="match status" value="1"/>
</dbReference>
<dbReference type="CDD" id="cd19756">
    <property type="entry name" value="Bbox2"/>
    <property type="match status" value="1"/>
</dbReference>
<dbReference type="Proteomes" id="UP000694844">
    <property type="component" value="Chromosome 9"/>
</dbReference>
<dbReference type="OrthoDB" id="153872at2759"/>
<feature type="domain" description="B box-type" evidence="2">
    <location>
        <begin position="8"/>
        <end position="53"/>
    </location>
</feature>
<feature type="domain" description="B box-type" evidence="2">
    <location>
        <begin position="67"/>
        <end position="104"/>
    </location>
</feature>
<dbReference type="InterPro" id="IPR047153">
    <property type="entry name" value="TRIM45/56/19-like"/>
</dbReference>
<dbReference type="GeneID" id="111111971"/>
<evidence type="ECO:0000259" key="2">
    <source>
        <dbReference type="PROSITE" id="PS50119"/>
    </source>
</evidence>
<evidence type="ECO:0000313" key="4">
    <source>
        <dbReference type="RefSeq" id="XP_022304895.1"/>
    </source>
</evidence>
<protein>
    <submittedName>
        <fullName evidence="4">E3 ubiquitin-protein ligase TRIM36-like</fullName>
    </submittedName>
</protein>
<dbReference type="RefSeq" id="XP_022304895.1">
    <property type="nucleotide sequence ID" value="XM_022449187.1"/>
</dbReference>
<name>A0A8B8BNI5_CRAVI</name>
<dbReference type="InterPro" id="IPR000315">
    <property type="entry name" value="Znf_B-box"/>
</dbReference>
<keyword evidence="1" id="KW-0479">Metal-binding</keyword>
<sequence length="405" mass="47309">MDLDQSRQDVLRCHLCETPVPELYCKLCRFNLCKNCAGKHLLDESKLHDVVPIKQKWYPTNPTNPECFEHSNKRCELFCKQCDIPICAYCVSTQEHKHHDVVEIFKHFEHAKQSLIKDLQELVTSIYPRYDEISSLIPVQKYHLRKNLNSVMKVLVKHRKKWHDTIENVVEVMRKKIVKLNSTQLMELERQESEINHNTTNLSQFIQYLQNLEENNDFLNISKYKSRIDEFRKLPPCLKISLLAFVPSTIGSSQFFQQFGSLSEYPLTKEEIVTEFKHKEDISSSEDSRVTLEDVYDLLDNLELSPLYQKDVYGNEESVIEYQEDELSTLCLKQLDHFEFYTGDNSLTNIACQSDEKIWTTNAGKFIKLYNFHGELLMSVPSKSEIMNMCKHAVSSALCLIICNS</sequence>
<evidence type="ECO:0000313" key="3">
    <source>
        <dbReference type="Proteomes" id="UP000694844"/>
    </source>
</evidence>
<keyword evidence="1" id="KW-0862">Zinc</keyword>
<evidence type="ECO:0000256" key="1">
    <source>
        <dbReference type="PROSITE-ProRule" id="PRU00024"/>
    </source>
</evidence>
<dbReference type="KEGG" id="cvn:111111971"/>
<organism evidence="3 4">
    <name type="scientific">Crassostrea virginica</name>
    <name type="common">Eastern oyster</name>
    <dbReference type="NCBI Taxonomy" id="6565"/>
    <lineage>
        <taxon>Eukaryota</taxon>
        <taxon>Metazoa</taxon>
        <taxon>Spiralia</taxon>
        <taxon>Lophotrochozoa</taxon>
        <taxon>Mollusca</taxon>
        <taxon>Bivalvia</taxon>
        <taxon>Autobranchia</taxon>
        <taxon>Pteriomorphia</taxon>
        <taxon>Ostreida</taxon>
        <taxon>Ostreoidea</taxon>
        <taxon>Ostreidae</taxon>
        <taxon>Crassostrea</taxon>
    </lineage>
</organism>
<dbReference type="Pfam" id="PF00643">
    <property type="entry name" value="zf-B_box"/>
    <property type="match status" value="1"/>
</dbReference>
<dbReference type="GO" id="GO:0008270">
    <property type="term" value="F:zinc ion binding"/>
    <property type="evidence" value="ECO:0007669"/>
    <property type="project" value="UniProtKB-KW"/>
</dbReference>
<keyword evidence="3" id="KW-1185">Reference proteome</keyword>